<accession>A0ABR4DZB2</accession>
<dbReference type="Pfam" id="PF00856">
    <property type="entry name" value="SET"/>
    <property type="match status" value="1"/>
</dbReference>
<dbReference type="Gene3D" id="2.170.270.10">
    <property type="entry name" value="SET domain"/>
    <property type="match status" value="1"/>
</dbReference>
<dbReference type="PANTHER" id="PTHR47643:SF2">
    <property type="entry name" value="TPR DOMAIN PROTEIN (AFU_ORTHOLOGUE AFUA_5G12710)"/>
    <property type="match status" value="1"/>
</dbReference>
<dbReference type="InterPro" id="IPR053209">
    <property type="entry name" value="Gramillin-biosynth_MTr"/>
</dbReference>
<keyword evidence="1" id="KW-0175">Coiled coil</keyword>
<name>A0ABR4DZB2_9PEZI</name>
<sequence length="340" mass="38369">MTKRDIGTKYLHTHIVQKMLHNIEAARSFGDLHHGDYDAVSVHEVDGRPVVDSFLVQKVIDLVSLEGPRTSLSAYQDFVSIGDEDQDDDVSNVGVWHLISHINHSCISNTNDSLIGDMRIVRATRDLEKGSELFMSYQASFDVDSYEEMQERLRPWGFTCDCALCLDRKATPKEVLMKRDSLLQILMQLLESQSRNMDITYAQLKKTLQSLEQTYSATAKMSGAARPVLWISYFTLGSELLDIEGPSEAIEMTLKGLEALGFVISASPPRWRPESSEPELLINRWGVTNRPTVDAFLALHRAYKKIAPQLSVVARKYMELAYSMVVGEKETILDSYPDMA</sequence>
<reference evidence="3 4" key="1">
    <citation type="submission" date="2024-03" db="EMBL/GenBank/DDBJ databases">
        <title>A high-quality draft genome sequence of Diaporthe vaccinii, a causative agent of upright dieback and viscid rot disease in cranberry plants.</title>
        <authorList>
            <person name="Sarrasin M."/>
            <person name="Lang B.F."/>
            <person name="Burger G."/>
        </authorList>
    </citation>
    <scope>NUCLEOTIDE SEQUENCE [LARGE SCALE GENOMIC DNA]</scope>
    <source>
        <strain evidence="3 4">IS7</strain>
    </source>
</reference>
<dbReference type="InterPro" id="IPR046341">
    <property type="entry name" value="SET_dom_sf"/>
</dbReference>
<dbReference type="PANTHER" id="PTHR47643">
    <property type="entry name" value="TPR DOMAIN PROTEIN (AFU_ORTHOLOGUE AFUA_5G12710)"/>
    <property type="match status" value="1"/>
</dbReference>
<comment type="caution">
    <text evidence="3">The sequence shown here is derived from an EMBL/GenBank/DDBJ whole genome shotgun (WGS) entry which is preliminary data.</text>
</comment>
<dbReference type="SUPFAM" id="SSF82199">
    <property type="entry name" value="SET domain"/>
    <property type="match status" value="1"/>
</dbReference>
<dbReference type="CDD" id="cd20071">
    <property type="entry name" value="SET_SMYD"/>
    <property type="match status" value="1"/>
</dbReference>
<evidence type="ECO:0000313" key="4">
    <source>
        <dbReference type="Proteomes" id="UP001600888"/>
    </source>
</evidence>
<feature type="coiled-coil region" evidence="1">
    <location>
        <begin position="194"/>
        <end position="221"/>
    </location>
</feature>
<organism evidence="3 4">
    <name type="scientific">Diaporthe vaccinii</name>
    <dbReference type="NCBI Taxonomy" id="105482"/>
    <lineage>
        <taxon>Eukaryota</taxon>
        <taxon>Fungi</taxon>
        <taxon>Dikarya</taxon>
        <taxon>Ascomycota</taxon>
        <taxon>Pezizomycotina</taxon>
        <taxon>Sordariomycetes</taxon>
        <taxon>Sordariomycetidae</taxon>
        <taxon>Diaporthales</taxon>
        <taxon>Diaporthaceae</taxon>
        <taxon>Diaporthe</taxon>
        <taxon>Diaporthe eres species complex</taxon>
    </lineage>
</organism>
<gene>
    <name evidence="3" type="ORF">FJTKL_02023</name>
</gene>
<evidence type="ECO:0000313" key="3">
    <source>
        <dbReference type="EMBL" id="KAL2275525.1"/>
    </source>
</evidence>
<feature type="domain" description="SET" evidence="2">
    <location>
        <begin position="53"/>
        <end position="138"/>
    </location>
</feature>
<evidence type="ECO:0000256" key="1">
    <source>
        <dbReference type="SAM" id="Coils"/>
    </source>
</evidence>
<dbReference type="InterPro" id="IPR001214">
    <property type="entry name" value="SET_dom"/>
</dbReference>
<dbReference type="EMBL" id="JBAWTH010000131">
    <property type="protein sequence ID" value="KAL2275525.1"/>
    <property type="molecule type" value="Genomic_DNA"/>
</dbReference>
<dbReference type="Proteomes" id="UP001600888">
    <property type="component" value="Unassembled WGS sequence"/>
</dbReference>
<protein>
    <recommendedName>
        <fullName evidence="2">SET domain-containing protein</fullName>
    </recommendedName>
</protein>
<evidence type="ECO:0000259" key="2">
    <source>
        <dbReference type="PROSITE" id="PS50280"/>
    </source>
</evidence>
<keyword evidence="4" id="KW-1185">Reference proteome</keyword>
<dbReference type="PROSITE" id="PS50280">
    <property type="entry name" value="SET"/>
    <property type="match status" value="1"/>
</dbReference>
<proteinExistence type="predicted"/>